<dbReference type="Proteomes" id="UP000723463">
    <property type="component" value="Unassembled WGS sequence"/>
</dbReference>
<evidence type="ECO:0000256" key="1">
    <source>
        <dbReference type="SAM" id="MobiDB-lite"/>
    </source>
</evidence>
<proteinExistence type="predicted"/>
<organism evidence="2 3">
    <name type="scientific">Mortierella hygrophila</name>
    <dbReference type="NCBI Taxonomy" id="979708"/>
    <lineage>
        <taxon>Eukaryota</taxon>
        <taxon>Fungi</taxon>
        <taxon>Fungi incertae sedis</taxon>
        <taxon>Mucoromycota</taxon>
        <taxon>Mortierellomycotina</taxon>
        <taxon>Mortierellomycetes</taxon>
        <taxon>Mortierellales</taxon>
        <taxon>Mortierellaceae</taxon>
        <taxon>Mortierella</taxon>
    </lineage>
</organism>
<feature type="compositionally biased region" description="Basic and acidic residues" evidence="1">
    <location>
        <begin position="107"/>
        <end position="116"/>
    </location>
</feature>
<reference evidence="2" key="1">
    <citation type="journal article" date="2020" name="Fungal Divers.">
        <title>Resolving the Mortierellaceae phylogeny through synthesis of multi-gene phylogenetics and phylogenomics.</title>
        <authorList>
            <person name="Vandepol N."/>
            <person name="Liber J."/>
            <person name="Desiro A."/>
            <person name="Na H."/>
            <person name="Kennedy M."/>
            <person name="Barry K."/>
            <person name="Grigoriev I.V."/>
            <person name="Miller A.N."/>
            <person name="O'Donnell K."/>
            <person name="Stajich J.E."/>
            <person name="Bonito G."/>
        </authorList>
    </citation>
    <scope>NUCLEOTIDE SEQUENCE</scope>
    <source>
        <strain evidence="2">NRRL 2591</strain>
    </source>
</reference>
<dbReference type="AlphaFoldDB" id="A0A9P6K8S4"/>
<feature type="compositionally biased region" description="Low complexity" evidence="1">
    <location>
        <begin position="34"/>
        <end position="46"/>
    </location>
</feature>
<feature type="compositionally biased region" description="Pro residues" evidence="1">
    <location>
        <begin position="60"/>
        <end position="75"/>
    </location>
</feature>
<comment type="caution">
    <text evidence="2">The sequence shown here is derived from an EMBL/GenBank/DDBJ whole genome shotgun (WGS) entry which is preliminary data.</text>
</comment>
<sequence length="172" mass="18295">MNVVLTIQVSSLMDHNYEPSIYLNDHNLAPHAVPSLTPSPSTSPPSAAFGSNETDLAQPFAPPPASEPLPAPPQTQPQRPVFDIPNLPPGSTILIDNDEDDGSEFESSDHPSDLEHTTVTTASTSADSESESEPSSLSESSSDEDSVPSSSRIKGSNMSDESDRFTDEDDDN</sequence>
<name>A0A9P6K8S4_9FUNG</name>
<feature type="region of interest" description="Disordered" evidence="1">
    <location>
        <begin position="28"/>
        <end position="172"/>
    </location>
</feature>
<evidence type="ECO:0000313" key="3">
    <source>
        <dbReference type="Proteomes" id="UP000723463"/>
    </source>
</evidence>
<gene>
    <name evidence="2" type="ORF">EC957_009187</name>
</gene>
<evidence type="ECO:0000313" key="2">
    <source>
        <dbReference type="EMBL" id="KAF9551303.1"/>
    </source>
</evidence>
<keyword evidence="3" id="KW-1185">Reference proteome</keyword>
<accession>A0A9P6K8S4</accession>
<feature type="compositionally biased region" description="Low complexity" evidence="1">
    <location>
        <begin position="117"/>
        <end position="140"/>
    </location>
</feature>
<dbReference type="EMBL" id="JAAAXW010000005">
    <property type="protein sequence ID" value="KAF9551303.1"/>
    <property type="molecule type" value="Genomic_DNA"/>
</dbReference>
<protein>
    <submittedName>
        <fullName evidence="2">Uncharacterized protein</fullName>
    </submittedName>
</protein>
<feature type="compositionally biased region" description="Acidic residues" evidence="1">
    <location>
        <begin position="96"/>
        <end position="106"/>
    </location>
</feature>